<keyword evidence="2 5" id="KW-0812">Transmembrane</keyword>
<dbReference type="Pfam" id="PF07681">
    <property type="entry name" value="DoxX"/>
    <property type="match status" value="1"/>
</dbReference>
<sequence>MNPNWICQLLSMPVIQLLARILLTITFWLSGLAKLFDFPATIAEMAANGLPAPALFAALTIAVQLIGSALVIWGGSLVWLGAGALGVFTAATIPVSHAFWRAEGAEAIAKMHVAVEHLSVIGGLIIVAILHVLVPQLRRK</sequence>
<feature type="transmembrane region" description="Helical" evidence="5">
    <location>
        <begin position="54"/>
        <end position="73"/>
    </location>
</feature>
<feature type="transmembrane region" description="Helical" evidence="5">
    <location>
        <begin position="12"/>
        <end position="33"/>
    </location>
</feature>
<feature type="transmembrane region" description="Helical" evidence="5">
    <location>
        <begin position="79"/>
        <end position="100"/>
    </location>
</feature>
<name>A0A366E565_9HYPH</name>
<dbReference type="RefSeq" id="WP_113943480.1">
    <property type="nucleotide sequence ID" value="NZ_JBHEEG010000002.1"/>
</dbReference>
<evidence type="ECO:0000256" key="1">
    <source>
        <dbReference type="ARBA" id="ARBA00004141"/>
    </source>
</evidence>
<dbReference type="InterPro" id="IPR032808">
    <property type="entry name" value="DoxX"/>
</dbReference>
<evidence type="ECO:0000256" key="5">
    <source>
        <dbReference type="SAM" id="Phobius"/>
    </source>
</evidence>
<reference evidence="6 7" key="1">
    <citation type="submission" date="2018-06" db="EMBL/GenBank/DDBJ databases">
        <title>Genomic Encyclopedia of Type Strains, Phase IV (KMG-IV): sequencing the most valuable type-strain genomes for metagenomic binning, comparative biology and taxonomic classification.</title>
        <authorList>
            <person name="Goeker M."/>
        </authorList>
    </citation>
    <scope>NUCLEOTIDE SEQUENCE [LARGE SCALE GENOMIC DNA]</scope>
    <source>
        <strain evidence="6 7">DSM 25619</strain>
    </source>
</reference>
<dbReference type="EMBL" id="QNRH01000002">
    <property type="protein sequence ID" value="RBO97467.1"/>
    <property type="molecule type" value="Genomic_DNA"/>
</dbReference>
<keyword evidence="3 5" id="KW-1133">Transmembrane helix</keyword>
<keyword evidence="4 5" id="KW-0472">Membrane</keyword>
<proteinExistence type="predicted"/>
<keyword evidence="7" id="KW-1185">Reference proteome</keyword>
<evidence type="ECO:0000313" key="6">
    <source>
        <dbReference type="EMBL" id="RBO97467.1"/>
    </source>
</evidence>
<evidence type="ECO:0000256" key="2">
    <source>
        <dbReference type="ARBA" id="ARBA00022692"/>
    </source>
</evidence>
<comment type="caution">
    <text evidence="6">The sequence shown here is derived from an EMBL/GenBank/DDBJ whole genome shotgun (WGS) entry which is preliminary data.</text>
</comment>
<dbReference type="GO" id="GO:0016020">
    <property type="term" value="C:membrane"/>
    <property type="evidence" value="ECO:0007669"/>
    <property type="project" value="UniProtKB-SubCell"/>
</dbReference>
<evidence type="ECO:0000313" key="7">
    <source>
        <dbReference type="Proteomes" id="UP000252893"/>
    </source>
</evidence>
<dbReference type="AlphaFoldDB" id="A0A366E565"/>
<dbReference type="Proteomes" id="UP000252893">
    <property type="component" value="Unassembled WGS sequence"/>
</dbReference>
<evidence type="ECO:0000256" key="4">
    <source>
        <dbReference type="ARBA" id="ARBA00023136"/>
    </source>
</evidence>
<feature type="transmembrane region" description="Helical" evidence="5">
    <location>
        <begin position="112"/>
        <end position="134"/>
    </location>
</feature>
<gene>
    <name evidence="6" type="ORF">DFR47_102249</name>
</gene>
<protein>
    <submittedName>
        <fullName evidence="6">Transmembrane protein</fullName>
    </submittedName>
</protein>
<organism evidence="6 7">
    <name type="scientific">Pseudochrobactrum asaccharolyticum</name>
    <dbReference type="NCBI Taxonomy" id="354351"/>
    <lineage>
        <taxon>Bacteria</taxon>
        <taxon>Pseudomonadati</taxon>
        <taxon>Pseudomonadota</taxon>
        <taxon>Alphaproteobacteria</taxon>
        <taxon>Hyphomicrobiales</taxon>
        <taxon>Brucellaceae</taxon>
        <taxon>Pseudochrobactrum</taxon>
    </lineage>
</organism>
<accession>A0A366E565</accession>
<comment type="subcellular location">
    <subcellularLocation>
        <location evidence="1">Membrane</location>
        <topology evidence="1">Multi-pass membrane protein</topology>
    </subcellularLocation>
</comment>
<dbReference type="OrthoDB" id="7064507at2"/>
<evidence type="ECO:0000256" key="3">
    <source>
        <dbReference type="ARBA" id="ARBA00022989"/>
    </source>
</evidence>